<evidence type="ECO:0000313" key="5">
    <source>
        <dbReference type="Proteomes" id="UP001284601"/>
    </source>
</evidence>
<reference evidence="5" key="1">
    <citation type="submission" date="2023-07" db="EMBL/GenBank/DDBJ databases">
        <title>Conexibacter stalactiti sp. nov., isolated from stalactites in a lava cave and emended description of the genus Conexibacter.</title>
        <authorList>
            <person name="Lee S.D."/>
        </authorList>
    </citation>
    <scope>NUCLEOTIDE SEQUENCE [LARGE SCALE GENOMIC DNA]</scope>
    <source>
        <strain evidence="5">KCTC 39840</strain>
    </source>
</reference>
<protein>
    <submittedName>
        <fullName evidence="4">Cupredoxin domain-containing protein</fullName>
    </submittedName>
</protein>
<gene>
    <name evidence="4" type="ORF">R7226_12450</name>
</gene>
<dbReference type="InterPro" id="IPR052721">
    <property type="entry name" value="ET_Amicyanin"/>
</dbReference>
<evidence type="ECO:0000256" key="1">
    <source>
        <dbReference type="SAM" id="MobiDB-lite"/>
    </source>
</evidence>
<keyword evidence="2" id="KW-0732">Signal</keyword>
<organism evidence="4 5">
    <name type="scientific">Conexibacter stalactiti</name>
    <dbReference type="NCBI Taxonomy" id="1940611"/>
    <lineage>
        <taxon>Bacteria</taxon>
        <taxon>Bacillati</taxon>
        <taxon>Actinomycetota</taxon>
        <taxon>Thermoleophilia</taxon>
        <taxon>Solirubrobacterales</taxon>
        <taxon>Conexibacteraceae</taxon>
        <taxon>Conexibacter</taxon>
    </lineage>
</organism>
<dbReference type="SUPFAM" id="SSF49503">
    <property type="entry name" value="Cupredoxins"/>
    <property type="match status" value="1"/>
</dbReference>
<feature type="domain" description="EfeO-type cupredoxin-like" evidence="3">
    <location>
        <begin position="48"/>
        <end position="135"/>
    </location>
</feature>
<proteinExistence type="predicted"/>
<comment type="caution">
    <text evidence="4">The sequence shown here is derived from an EMBL/GenBank/DDBJ whole genome shotgun (WGS) entry which is preliminary data.</text>
</comment>
<feature type="chain" id="PRO_5046354204" evidence="2">
    <location>
        <begin position="20"/>
        <end position="136"/>
    </location>
</feature>
<dbReference type="Gene3D" id="2.60.40.420">
    <property type="entry name" value="Cupredoxins - blue copper proteins"/>
    <property type="match status" value="1"/>
</dbReference>
<dbReference type="Pfam" id="PF13473">
    <property type="entry name" value="Cupredoxin_1"/>
    <property type="match status" value="1"/>
</dbReference>
<dbReference type="RefSeq" id="WP_318597490.1">
    <property type="nucleotide sequence ID" value="NZ_JAWSTH010000028.1"/>
</dbReference>
<dbReference type="PANTHER" id="PTHR36507:SF1">
    <property type="entry name" value="BLL1555 PROTEIN"/>
    <property type="match status" value="1"/>
</dbReference>
<sequence>MQRFLSLPLLLAVGALALAGCGDDDSGGSGGTTSAPAETSTTAGSDAPATNSGDGVEVVMKGIAYSPSTITVRVGQEITWVNEDDVLHDVVSTDGERIESELFPNGESFSFTPTRSGSIHYVCTIHPGMEGSITVE</sequence>
<feature type="region of interest" description="Disordered" evidence="1">
    <location>
        <begin position="24"/>
        <end position="53"/>
    </location>
</feature>
<dbReference type="PANTHER" id="PTHR36507">
    <property type="entry name" value="BLL1555 PROTEIN"/>
    <property type="match status" value="1"/>
</dbReference>
<dbReference type="InterPro" id="IPR008972">
    <property type="entry name" value="Cupredoxin"/>
</dbReference>
<evidence type="ECO:0000313" key="4">
    <source>
        <dbReference type="EMBL" id="MDW5595153.1"/>
    </source>
</evidence>
<name>A0ABU4HPC3_9ACTN</name>
<evidence type="ECO:0000256" key="2">
    <source>
        <dbReference type="SAM" id="SignalP"/>
    </source>
</evidence>
<dbReference type="EMBL" id="JAWSTH010000028">
    <property type="protein sequence ID" value="MDW5595153.1"/>
    <property type="molecule type" value="Genomic_DNA"/>
</dbReference>
<feature type="compositionally biased region" description="Low complexity" evidence="1">
    <location>
        <begin position="32"/>
        <end position="45"/>
    </location>
</feature>
<evidence type="ECO:0000259" key="3">
    <source>
        <dbReference type="Pfam" id="PF13473"/>
    </source>
</evidence>
<dbReference type="PROSITE" id="PS51257">
    <property type="entry name" value="PROKAR_LIPOPROTEIN"/>
    <property type="match status" value="1"/>
</dbReference>
<keyword evidence="5" id="KW-1185">Reference proteome</keyword>
<reference evidence="4 5" key="2">
    <citation type="submission" date="2023-10" db="EMBL/GenBank/DDBJ databases">
        <authorList>
            <person name="Han X.F."/>
        </authorList>
    </citation>
    <scope>NUCLEOTIDE SEQUENCE [LARGE SCALE GENOMIC DNA]</scope>
    <source>
        <strain evidence="4 5">KCTC 39840</strain>
    </source>
</reference>
<dbReference type="Proteomes" id="UP001284601">
    <property type="component" value="Unassembled WGS sequence"/>
</dbReference>
<accession>A0ABU4HPC3</accession>
<feature type="signal peptide" evidence="2">
    <location>
        <begin position="1"/>
        <end position="19"/>
    </location>
</feature>
<dbReference type="InterPro" id="IPR028096">
    <property type="entry name" value="EfeO_Cupredoxin"/>
</dbReference>